<sequence>MKKYLLLASTFICLASTALTASAADLPSDAIRQYAKNPQVDVLLKISYETEEQANIDAFRKAADDLGLRYELIYSFSASSNKATTKKWKLQTSNKVAAQNNNADKQVSSLYEAVKSKGGSFAWEVATTPK</sequence>
<comment type="caution">
    <text evidence="2">The sequence shown here is derived from an EMBL/GenBank/DDBJ whole genome shotgun (WGS) entry which is preliminary data.</text>
</comment>
<keyword evidence="3" id="KW-1185">Reference proteome</keyword>
<name>A0A318JDI1_9BURK</name>
<feature type="signal peptide" evidence="1">
    <location>
        <begin position="1"/>
        <end position="23"/>
    </location>
</feature>
<gene>
    <name evidence="2" type="ORF">DFR42_102347</name>
</gene>
<evidence type="ECO:0000256" key="1">
    <source>
        <dbReference type="SAM" id="SignalP"/>
    </source>
</evidence>
<evidence type="ECO:0000313" key="3">
    <source>
        <dbReference type="Proteomes" id="UP000247792"/>
    </source>
</evidence>
<dbReference type="AlphaFoldDB" id="A0A318JDI1"/>
<feature type="chain" id="PRO_5016459019" evidence="1">
    <location>
        <begin position="24"/>
        <end position="130"/>
    </location>
</feature>
<proteinExistence type="predicted"/>
<dbReference type="Proteomes" id="UP000247792">
    <property type="component" value="Unassembled WGS sequence"/>
</dbReference>
<dbReference type="RefSeq" id="WP_110254599.1">
    <property type="nucleotide sequence ID" value="NZ_QJKB01000002.1"/>
</dbReference>
<organism evidence="2 3">
    <name type="scientific">Undibacterium pigrum</name>
    <dbReference type="NCBI Taxonomy" id="401470"/>
    <lineage>
        <taxon>Bacteria</taxon>
        <taxon>Pseudomonadati</taxon>
        <taxon>Pseudomonadota</taxon>
        <taxon>Betaproteobacteria</taxon>
        <taxon>Burkholderiales</taxon>
        <taxon>Oxalobacteraceae</taxon>
        <taxon>Undibacterium</taxon>
    </lineage>
</organism>
<dbReference type="EMBL" id="QJKB01000002">
    <property type="protein sequence ID" value="PXX45134.1"/>
    <property type="molecule type" value="Genomic_DNA"/>
</dbReference>
<dbReference type="OrthoDB" id="9913005at2"/>
<keyword evidence="1" id="KW-0732">Signal</keyword>
<reference evidence="2 3" key="1">
    <citation type="submission" date="2018-05" db="EMBL/GenBank/DDBJ databases">
        <title>Genomic Encyclopedia of Type Strains, Phase IV (KMG-IV): sequencing the most valuable type-strain genomes for metagenomic binning, comparative biology and taxonomic classification.</title>
        <authorList>
            <person name="Goeker M."/>
        </authorList>
    </citation>
    <scope>NUCLEOTIDE SEQUENCE [LARGE SCALE GENOMIC DNA]</scope>
    <source>
        <strain evidence="2 3">DSM 19792</strain>
    </source>
</reference>
<protein>
    <submittedName>
        <fullName evidence="2">Uncharacterized protein</fullName>
    </submittedName>
</protein>
<accession>A0A318JDI1</accession>
<evidence type="ECO:0000313" key="2">
    <source>
        <dbReference type="EMBL" id="PXX45134.1"/>
    </source>
</evidence>